<evidence type="ECO:0000256" key="9">
    <source>
        <dbReference type="ARBA" id="ARBA00022598"/>
    </source>
</evidence>
<dbReference type="GO" id="GO:0005737">
    <property type="term" value="C:cytoplasm"/>
    <property type="evidence" value="ECO:0007669"/>
    <property type="project" value="UniProtKB-SubCell"/>
</dbReference>
<dbReference type="EMBL" id="CP014989">
    <property type="protein sequence ID" value="ANS80266.1"/>
    <property type="molecule type" value="Genomic_DNA"/>
</dbReference>
<evidence type="ECO:0000256" key="12">
    <source>
        <dbReference type="ARBA" id="ARBA00022840"/>
    </source>
</evidence>
<gene>
    <name evidence="15" type="primary">argG</name>
    <name evidence="18" type="ORF">SGUI_2870</name>
</gene>
<feature type="binding site" evidence="15">
    <location>
        <position position="131"/>
    </location>
    <ligand>
        <name>L-aspartate</name>
        <dbReference type="ChEBI" id="CHEBI:29991"/>
    </ligand>
</feature>
<comment type="subcellular location">
    <subcellularLocation>
        <location evidence="1 15">Cytoplasm</location>
    </subcellularLocation>
</comment>
<dbReference type="InterPro" id="IPR048268">
    <property type="entry name" value="Arginosuc_syn_C"/>
</dbReference>
<dbReference type="InterPro" id="IPR048267">
    <property type="entry name" value="Arginosuc_syn_N"/>
</dbReference>
<feature type="binding site" evidence="15">
    <location>
        <begin position="17"/>
        <end position="25"/>
    </location>
    <ligand>
        <name>ATP</name>
        <dbReference type="ChEBI" id="CHEBI:30616"/>
    </ligand>
</feature>
<dbReference type="HAMAP" id="MF_00581">
    <property type="entry name" value="Arg_succ_synth_type2"/>
    <property type="match status" value="1"/>
</dbReference>
<name>A0A1B1NFR0_9MICO</name>
<dbReference type="GO" id="GO:0004055">
    <property type="term" value="F:argininosuccinate synthase activity"/>
    <property type="evidence" value="ECO:0007669"/>
    <property type="project" value="UniProtKB-UniRule"/>
</dbReference>
<dbReference type="InterPro" id="IPR001518">
    <property type="entry name" value="Arginosuc_synth"/>
</dbReference>
<dbReference type="SUPFAM" id="SSF52402">
    <property type="entry name" value="Adenine nucleotide alpha hydrolases-like"/>
    <property type="match status" value="1"/>
</dbReference>
<dbReference type="InterPro" id="IPR014729">
    <property type="entry name" value="Rossmann-like_a/b/a_fold"/>
</dbReference>
<evidence type="ECO:0000256" key="3">
    <source>
        <dbReference type="ARBA" id="ARBA00009088"/>
    </source>
</evidence>
<evidence type="ECO:0000313" key="19">
    <source>
        <dbReference type="Proteomes" id="UP000092482"/>
    </source>
</evidence>
<organism evidence="18 19">
    <name type="scientific">Serinicoccus hydrothermalis</name>
    <dbReference type="NCBI Taxonomy" id="1758689"/>
    <lineage>
        <taxon>Bacteria</taxon>
        <taxon>Bacillati</taxon>
        <taxon>Actinomycetota</taxon>
        <taxon>Actinomycetes</taxon>
        <taxon>Micrococcales</taxon>
        <taxon>Ornithinimicrobiaceae</taxon>
        <taxon>Serinicoccus</taxon>
    </lineage>
</organism>
<evidence type="ECO:0000256" key="5">
    <source>
        <dbReference type="ARBA" id="ARBA00012286"/>
    </source>
</evidence>
<dbReference type="Pfam" id="PF00764">
    <property type="entry name" value="Arginosuc_synth"/>
    <property type="match status" value="1"/>
</dbReference>
<dbReference type="NCBIfam" id="TIGR00032">
    <property type="entry name" value="argG"/>
    <property type="match status" value="1"/>
</dbReference>
<dbReference type="CDD" id="cd01999">
    <property type="entry name" value="ASS"/>
    <property type="match status" value="1"/>
</dbReference>
<dbReference type="Gene3D" id="3.40.50.620">
    <property type="entry name" value="HUPs"/>
    <property type="match status" value="1"/>
</dbReference>
<evidence type="ECO:0000256" key="1">
    <source>
        <dbReference type="ARBA" id="ARBA00004496"/>
    </source>
</evidence>
<keyword evidence="11 15" id="KW-0547">Nucleotide-binding</keyword>
<evidence type="ECO:0000313" key="18">
    <source>
        <dbReference type="EMBL" id="ANS80266.1"/>
    </source>
</evidence>
<comment type="catalytic activity">
    <reaction evidence="14 15">
        <text>L-citrulline + L-aspartate + ATP = 2-(N(omega)-L-arginino)succinate + AMP + diphosphate + H(+)</text>
        <dbReference type="Rhea" id="RHEA:10932"/>
        <dbReference type="ChEBI" id="CHEBI:15378"/>
        <dbReference type="ChEBI" id="CHEBI:29991"/>
        <dbReference type="ChEBI" id="CHEBI:30616"/>
        <dbReference type="ChEBI" id="CHEBI:33019"/>
        <dbReference type="ChEBI" id="CHEBI:57472"/>
        <dbReference type="ChEBI" id="CHEBI:57743"/>
        <dbReference type="ChEBI" id="CHEBI:456215"/>
        <dbReference type="EC" id="6.3.4.5"/>
    </reaction>
</comment>
<comment type="subunit">
    <text evidence="4 15">Homotetramer.</text>
</comment>
<feature type="binding site" evidence="15">
    <location>
        <position position="201"/>
    </location>
    <ligand>
        <name>L-citrulline</name>
        <dbReference type="ChEBI" id="CHEBI:57743"/>
    </ligand>
</feature>
<dbReference type="GO" id="GO:0000050">
    <property type="term" value="P:urea cycle"/>
    <property type="evidence" value="ECO:0007669"/>
    <property type="project" value="TreeGrafter"/>
</dbReference>
<evidence type="ECO:0000256" key="6">
    <source>
        <dbReference type="ARBA" id="ARBA00014810"/>
    </source>
</evidence>
<dbReference type="PANTHER" id="PTHR11587">
    <property type="entry name" value="ARGININOSUCCINATE SYNTHASE"/>
    <property type="match status" value="1"/>
</dbReference>
<dbReference type="STRING" id="1758689.SGUI_2870"/>
<evidence type="ECO:0000256" key="10">
    <source>
        <dbReference type="ARBA" id="ARBA00022605"/>
    </source>
</evidence>
<keyword evidence="9 15" id="KW-0436">Ligase</keyword>
<dbReference type="PROSITE" id="PS00564">
    <property type="entry name" value="ARGININOSUCCIN_SYN_1"/>
    <property type="match status" value="1"/>
</dbReference>
<accession>A0A1B1NFR0</accession>
<feature type="binding site" evidence="15">
    <location>
        <position position="192"/>
    </location>
    <ligand>
        <name>L-citrulline</name>
        <dbReference type="ChEBI" id="CHEBI:57743"/>
    </ligand>
</feature>
<feature type="binding site" evidence="15">
    <location>
        <position position="43"/>
    </location>
    <ligand>
        <name>ATP</name>
        <dbReference type="ChEBI" id="CHEBI:30616"/>
    </ligand>
</feature>
<dbReference type="Pfam" id="PF20979">
    <property type="entry name" value="Arginosuc_syn_C"/>
    <property type="match status" value="1"/>
</dbReference>
<dbReference type="Gene3D" id="1.10.287.400">
    <property type="match status" value="1"/>
</dbReference>
<evidence type="ECO:0000256" key="7">
    <source>
        <dbReference type="ARBA" id="ARBA00022490"/>
    </source>
</evidence>
<dbReference type="RefSeq" id="WP_066641508.1">
    <property type="nucleotide sequence ID" value="NZ_CP014989.1"/>
</dbReference>
<comment type="similarity">
    <text evidence="3 15">Belongs to the argininosuccinate synthase family. Type 2 subfamily.</text>
</comment>
<evidence type="ECO:0000256" key="13">
    <source>
        <dbReference type="ARBA" id="ARBA00029916"/>
    </source>
</evidence>
<keyword evidence="7 15" id="KW-0963">Cytoplasm</keyword>
<keyword evidence="10 15" id="KW-0028">Amino-acid biosynthesis</keyword>
<feature type="binding site" evidence="15">
    <location>
        <position position="135"/>
    </location>
    <ligand>
        <name>L-aspartate</name>
        <dbReference type="ChEBI" id="CHEBI:29991"/>
    </ligand>
</feature>
<dbReference type="GO" id="GO:0042803">
    <property type="term" value="F:protein homodimerization activity"/>
    <property type="evidence" value="ECO:0007669"/>
    <property type="project" value="InterPro"/>
</dbReference>
<feature type="binding site" evidence="15">
    <location>
        <position position="131"/>
    </location>
    <ligand>
        <name>ATP</name>
        <dbReference type="ChEBI" id="CHEBI:30616"/>
    </ligand>
</feature>
<dbReference type="InterPro" id="IPR018223">
    <property type="entry name" value="Arginosuc_synth_CS"/>
</dbReference>
<protein>
    <recommendedName>
        <fullName evidence="6 15">Argininosuccinate synthase</fullName>
        <ecNumber evidence="5 15">6.3.4.5</ecNumber>
    </recommendedName>
    <alternativeName>
        <fullName evidence="13 15">Citrulline--aspartate ligase</fullName>
    </alternativeName>
</protein>
<dbReference type="UniPathway" id="UPA00068">
    <property type="reaction ID" value="UER00113"/>
</dbReference>
<feature type="binding site" evidence="15">
    <location>
        <position position="194"/>
    </location>
    <ligand>
        <name>ATP</name>
        <dbReference type="ChEBI" id="CHEBI:30616"/>
    </ligand>
</feature>
<dbReference type="Proteomes" id="UP000092482">
    <property type="component" value="Chromosome"/>
</dbReference>
<dbReference type="Gene3D" id="3.90.1260.10">
    <property type="entry name" value="Argininosuccinate synthetase, chain A, domain 2"/>
    <property type="match status" value="1"/>
</dbReference>
<dbReference type="GO" id="GO:0000053">
    <property type="term" value="P:argininosuccinate metabolic process"/>
    <property type="evidence" value="ECO:0007669"/>
    <property type="project" value="TreeGrafter"/>
</dbReference>
<evidence type="ECO:0000256" key="15">
    <source>
        <dbReference type="HAMAP-Rule" id="MF_00581"/>
    </source>
</evidence>
<dbReference type="InterPro" id="IPR024073">
    <property type="entry name" value="AS_multimer_C_tail"/>
</dbReference>
<feature type="binding site" evidence="15">
    <location>
        <position position="129"/>
    </location>
    <ligand>
        <name>ATP</name>
        <dbReference type="ChEBI" id="CHEBI:30616"/>
    </ligand>
</feature>
<dbReference type="KEGG" id="serj:SGUI_2870"/>
<keyword evidence="8 15" id="KW-0055">Arginine biosynthesis</keyword>
<dbReference type="EC" id="6.3.4.5" evidence="5 15"/>
<dbReference type="GO" id="GO:0005524">
    <property type="term" value="F:ATP binding"/>
    <property type="evidence" value="ECO:0007669"/>
    <property type="project" value="UniProtKB-UniRule"/>
</dbReference>
<dbReference type="OrthoDB" id="9801641at2"/>
<feature type="binding site" evidence="15">
    <location>
        <position position="136"/>
    </location>
    <ligand>
        <name>ATP</name>
        <dbReference type="ChEBI" id="CHEBI:30616"/>
    </ligand>
</feature>
<keyword evidence="12 15" id="KW-0067">ATP-binding</keyword>
<dbReference type="GO" id="GO:0006526">
    <property type="term" value="P:L-arginine biosynthetic process"/>
    <property type="evidence" value="ECO:0007669"/>
    <property type="project" value="UniProtKB-UniRule"/>
</dbReference>
<dbReference type="PROSITE" id="PS00565">
    <property type="entry name" value="ARGININOSUCCIN_SYN_2"/>
    <property type="match status" value="1"/>
</dbReference>
<feature type="binding site" evidence="15">
    <location>
        <position position="139"/>
    </location>
    <ligand>
        <name>L-citrulline</name>
        <dbReference type="ChEBI" id="CHEBI:57743"/>
    </ligand>
</feature>
<evidence type="ECO:0000256" key="4">
    <source>
        <dbReference type="ARBA" id="ARBA00011881"/>
    </source>
</evidence>
<feature type="binding site" evidence="15">
    <location>
        <position position="135"/>
    </location>
    <ligand>
        <name>L-citrulline</name>
        <dbReference type="ChEBI" id="CHEBI:57743"/>
    </ligand>
</feature>
<feature type="binding site" evidence="15">
    <location>
        <position position="136"/>
    </location>
    <ligand>
        <name>L-aspartate</name>
        <dbReference type="ChEBI" id="CHEBI:29991"/>
    </ligand>
</feature>
<keyword evidence="19" id="KW-1185">Reference proteome</keyword>
<evidence type="ECO:0000256" key="8">
    <source>
        <dbReference type="ARBA" id="ARBA00022571"/>
    </source>
</evidence>
<feature type="binding site" evidence="15">
    <location>
        <position position="281"/>
    </location>
    <ligand>
        <name>L-citrulline</name>
        <dbReference type="ChEBI" id="CHEBI:57743"/>
    </ligand>
</feature>
<dbReference type="PATRIC" id="fig|1758689.4.peg.2996"/>
<dbReference type="AlphaFoldDB" id="A0A1B1NFR0"/>
<feature type="binding site" evidence="15">
    <location>
        <position position="99"/>
    </location>
    <ligand>
        <name>L-citrulline</name>
        <dbReference type="ChEBI" id="CHEBI:57743"/>
    </ligand>
</feature>
<feature type="domain" description="Arginosuccinate synthase C-terminal" evidence="17">
    <location>
        <begin position="191"/>
        <end position="409"/>
    </location>
</feature>
<feature type="binding site" evidence="15">
    <location>
        <position position="203"/>
    </location>
    <ligand>
        <name>L-citrulline</name>
        <dbReference type="ChEBI" id="CHEBI:57743"/>
    </ligand>
</feature>
<comment type="pathway">
    <text evidence="2 15">Amino-acid biosynthesis; L-arginine biosynthesis; L-arginine from L-ornithine and carbamoyl phosphate: step 2/3.</text>
</comment>
<dbReference type="InterPro" id="IPR024074">
    <property type="entry name" value="AS_cat/multimer_dom_body"/>
</dbReference>
<evidence type="ECO:0000256" key="2">
    <source>
        <dbReference type="ARBA" id="ARBA00004967"/>
    </source>
</evidence>
<evidence type="ECO:0000259" key="17">
    <source>
        <dbReference type="Pfam" id="PF20979"/>
    </source>
</evidence>
<dbReference type="NCBIfam" id="NF003779">
    <property type="entry name" value="PRK05370.1"/>
    <property type="match status" value="1"/>
</dbReference>
<dbReference type="InterPro" id="IPR023437">
    <property type="entry name" value="Arg_succ_synth_type2_subfam"/>
</dbReference>
<reference evidence="18 19" key="1">
    <citation type="submission" date="2016-03" db="EMBL/GenBank/DDBJ databases">
        <title>Shallow-sea hydrothermal system.</title>
        <authorList>
            <person name="Tang K."/>
        </authorList>
    </citation>
    <scope>NUCLEOTIDE SEQUENCE [LARGE SCALE GENOMIC DNA]</scope>
    <source>
        <strain evidence="18 19">JLT9</strain>
    </source>
</reference>
<evidence type="ECO:0000256" key="14">
    <source>
        <dbReference type="ARBA" id="ARBA00049077"/>
    </source>
</evidence>
<dbReference type="PANTHER" id="PTHR11587:SF2">
    <property type="entry name" value="ARGININOSUCCINATE SYNTHASE"/>
    <property type="match status" value="1"/>
</dbReference>
<dbReference type="InterPro" id="IPR023434">
    <property type="entry name" value="Arginosuc_synth_type_1_subfam"/>
</dbReference>
<evidence type="ECO:0000256" key="11">
    <source>
        <dbReference type="ARBA" id="ARBA00022741"/>
    </source>
</evidence>
<feature type="domain" description="Arginosuccinate synthase-like N-terminal" evidence="16">
    <location>
        <begin position="14"/>
        <end position="161"/>
    </location>
</feature>
<evidence type="ECO:0000259" key="16">
    <source>
        <dbReference type="Pfam" id="PF00764"/>
    </source>
</evidence>
<dbReference type="SUPFAM" id="SSF69864">
    <property type="entry name" value="Argininosuccinate synthetase, C-terminal domain"/>
    <property type="match status" value="1"/>
</dbReference>
<proteinExistence type="inferred from homology"/>
<sequence length="497" mass="53990">MSKVLTSIPVGERVGIAFSGGLDTSVAVAWMREKGAVPCTYTAHIGQYDETDIDGVPGRAEEYGAELARLVDCRPELVEEGLVALACGAFHIRSGGRTYFNTTPLGRAVTGTMLIRAMKEDDVHIWGDGSTYKGNDIERFYRYGLLANPQLRIYKPWLDEAFVHELGGRDEMSQWLAERDLPYRASKEKAYSTDANIWGATHEAKKLEHLDVGMEIVEPIMGVRFWDPAVEIETEDVTVSYRDGRPVAINGDDFGGDAVALVMEANAIGGRHGLGMADEIENRIIEAKSRGIYEAPGMALLHIGYERLVNAIHNEDVIAAYHNQGRALGRLMYEGRWLDPQALMVRESLQRWVASAVTGDVTVRLRRGEDYTIVATDGPAFSYHPDKLSMERVTNAAFGPTDRIGQLTMRNLDIADSRARLEQYVSKGLLGVGAAAHAQGLAEGAATGAGRNGLGLASTSLVGDLTPGGADRIAGGVGPTEDEEESLDWAAMEFGTD</sequence>